<dbReference type="Proteomes" id="UP001163046">
    <property type="component" value="Unassembled WGS sequence"/>
</dbReference>
<sequence length="116" mass="12060">MAISAIILVLGIVEFAIGIWAAVWLCLMKPCACCNPPQQGQVMHTGYVMGPGGVPVAVPMQAGGGMIAVQAVTPGAQGQPQNFMVPVSGAMGTGYQPQVEMPPSYGHGQYMKLENE</sequence>
<organism evidence="1 2">
    <name type="scientific">Desmophyllum pertusum</name>
    <dbReference type="NCBI Taxonomy" id="174260"/>
    <lineage>
        <taxon>Eukaryota</taxon>
        <taxon>Metazoa</taxon>
        <taxon>Cnidaria</taxon>
        <taxon>Anthozoa</taxon>
        <taxon>Hexacorallia</taxon>
        <taxon>Scleractinia</taxon>
        <taxon>Caryophylliina</taxon>
        <taxon>Caryophylliidae</taxon>
        <taxon>Desmophyllum</taxon>
    </lineage>
</organism>
<keyword evidence="2" id="KW-1185">Reference proteome</keyword>
<name>A0A9X0CV88_9CNID</name>
<evidence type="ECO:0000313" key="2">
    <source>
        <dbReference type="Proteomes" id="UP001163046"/>
    </source>
</evidence>
<dbReference type="AlphaFoldDB" id="A0A9X0CV88"/>
<evidence type="ECO:0000313" key="1">
    <source>
        <dbReference type="EMBL" id="KAJ7376826.1"/>
    </source>
</evidence>
<dbReference type="OrthoDB" id="5983697at2759"/>
<protein>
    <submittedName>
        <fullName evidence="1">Uncharacterized protein</fullName>
    </submittedName>
</protein>
<proteinExistence type="predicted"/>
<reference evidence="1" key="1">
    <citation type="submission" date="2023-01" db="EMBL/GenBank/DDBJ databases">
        <title>Genome assembly of the deep-sea coral Lophelia pertusa.</title>
        <authorList>
            <person name="Herrera S."/>
            <person name="Cordes E."/>
        </authorList>
    </citation>
    <scope>NUCLEOTIDE SEQUENCE</scope>
    <source>
        <strain evidence="1">USNM1676648</strain>
        <tissue evidence="1">Polyp</tissue>
    </source>
</reference>
<accession>A0A9X0CV88</accession>
<gene>
    <name evidence="1" type="ORF">OS493_032292</name>
</gene>
<dbReference type="EMBL" id="MU826389">
    <property type="protein sequence ID" value="KAJ7376826.1"/>
    <property type="molecule type" value="Genomic_DNA"/>
</dbReference>
<comment type="caution">
    <text evidence="1">The sequence shown here is derived from an EMBL/GenBank/DDBJ whole genome shotgun (WGS) entry which is preliminary data.</text>
</comment>